<proteinExistence type="inferred from homology"/>
<comment type="similarity">
    <text evidence="1">Belongs to the ABC transporter superfamily.</text>
</comment>
<sequence length="229" mass="25558">MIDLINISKSYTAKGVKKRVIDRLSFSFPRDKNVAILGPNGAGKSTLMRLIAGTELPDEGRIVRHGRVSWPLGFAGGFNGSMTGIENIRFVARIYGQKTNAVIDYVHDFAELGKSLSLPVRTYSNGMKARLAFGLSMAIDFDCYLIDEITAVGDENFRRKSRKVFTEKLPHARIFMISHAMNQILEYCQCGLLISPEGVWYFDDVRDLIRAYETSNKARLAAQPAPLSS</sequence>
<reference evidence="6" key="1">
    <citation type="submission" date="2006-06" db="EMBL/GenBank/DDBJ databases">
        <title>Complete sequence of chromosome of Chelativorans sp. BNC1.</title>
        <authorList>
            <consortium name="US DOE Joint Genome Institute"/>
            <person name="Copeland A."/>
            <person name="Lucas S."/>
            <person name="Lapidus A."/>
            <person name="Barry K."/>
            <person name="Detter J.C."/>
            <person name="Glavina del Rio T."/>
            <person name="Hammon N."/>
            <person name="Israni S."/>
            <person name="Dalin E."/>
            <person name="Tice H."/>
            <person name="Pitluck S."/>
            <person name="Chertkov O."/>
            <person name="Brettin T."/>
            <person name="Bruce D."/>
            <person name="Han C."/>
            <person name="Tapia R."/>
            <person name="Gilna P."/>
            <person name="Schmutz J."/>
            <person name="Larimer F."/>
            <person name="Land M."/>
            <person name="Hauser L."/>
            <person name="Kyrpides N."/>
            <person name="Mikhailova N."/>
            <person name="Richardson P."/>
        </authorList>
    </citation>
    <scope>NUCLEOTIDE SEQUENCE</scope>
    <source>
        <strain evidence="6">BNC1</strain>
    </source>
</reference>
<dbReference type="InterPro" id="IPR003593">
    <property type="entry name" value="AAA+_ATPase"/>
</dbReference>
<dbReference type="STRING" id="266779.Meso_2758"/>
<evidence type="ECO:0000256" key="2">
    <source>
        <dbReference type="ARBA" id="ARBA00022448"/>
    </source>
</evidence>
<accession>Q11EP0</accession>
<dbReference type="PANTHER" id="PTHR46743:SF2">
    <property type="entry name" value="TEICHOIC ACIDS EXPORT ATP-BINDING PROTEIN TAGH"/>
    <property type="match status" value="1"/>
</dbReference>
<keyword evidence="2" id="KW-0813">Transport</keyword>
<dbReference type="SMART" id="SM00382">
    <property type="entry name" value="AAA"/>
    <property type="match status" value="1"/>
</dbReference>
<organism evidence="6">
    <name type="scientific">Chelativorans sp. (strain BNC1)</name>
    <dbReference type="NCBI Taxonomy" id="266779"/>
    <lineage>
        <taxon>Bacteria</taxon>
        <taxon>Pseudomonadati</taxon>
        <taxon>Pseudomonadota</taxon>
        <taxon>Alphaproteobacteria</taxon>
        <taxon>Hyphomicrobiales</taxon>
        <taxon>Phyllobacteriaceae</taxon>
        <taxon>Chelativorans</taxon>
    </lineage>
</organism>
<dbReference type="PROSITE" id="PS50893">
    <property type="entry name" value="ABC_TRANSPORTER_2"/>
    <property type="match status" value="1"/>
</dbReference>
<dbReference type="SUPFAM" id="SSF52540">
    <property type="entry name" value="P-loop containing nucleoside triphosphate hydrolases"/>
    <property type="match status" value="1"/>
</dbReference>
<evidence type="ECO:0000313" key="6">
    <source>
        <dbReference type="EMBL" id="ABG64135.1"/>
    </source>
</evidence>
<dbReference type="GO" id="GO:0016020">
    <property type="term" value="C:membrane"/>
    <property type="evidence" value="ECO:0007669"/>
    <property type="project" value="InterPro"/>
</dbReference>
<dbReference type="AlphaFoldDB" id="Q11EP0"/>
<dbReference type="InterPro" id="IPR003439">
    <property type="entry name" value="ABC_transporter-like_ATP-bd"/>
</dbReference>
<keyword evidence="4" id="KW-0067">ATP-binding</keyword>
<protein>
    <submittedName>
        <fullName evidence="6">ABC transporter related protein</fullName>
    </submittedName>
</protein>
<dbReference type="InterPro" id="IPR050683">
    <property type="entry name" value="Bact_Polysacc_Export_ATP-bd"/>
</dbReference>
<dbReference type="GO" id="GO:0016887">
    <property type="term" value="F:ATP hydrolysis activity"/>
    <property type="evidence" value="ECO:0007669"/>
    <property type="project" value="InterPro"/>
</dbReference>
<gene>
    <name evidence="6" type="ordered locus">Meso_2758</name>
</gene>
<dbReference type="CDD" id="cd03220">
    <property type="entry name" value="ABC_KpsT_Wzt"/>
    <property type="match status" value="1"/>
</dbReference>
<dbReference type="GO" id="GO:0140359">
    <property type="term" value="F:ABC-type transporter activity"/>
    <property type="evidence" value="ECO:0007669"/>
    <property type="project" value="InterPro"/>
</dbReference>
<dbReference type="Pfam" id="PF00005">
    <property type="entry name" value="ABC_tran"/>
    <property type="match status" value="1"/>
</dbReference>
<dbReference type="InterPro" id="IPR015860">
    <property type="entry name" value="ABC_transpr_TagH-like"/>
</dbReference>
<feature type="domain" description="ABC transporter" evidence="5">
    <location>
        <begin position="2"/>
        <end position="221"/>
    </location>
</feature>
<dbReference type="InterPro" id="IPR027417">
    <property type="entry name" value="P-loop_NTPase"/>
</dbReference>
<dbReference type="eggNOG" id="COG1134">
    <property type="taxonomic scope" value="Bacteria"/>
</dbReference>
<dbReference type="EMBL" id="CP000390">
    <property type="protein sequence ID" value="ABG64135.1"/>
    <property type="molecule type" value="Genomic_DNA"/>
</dbReference>
<dbReference type="GO" id="GO:0005524">
    <property type="term" value="F:ATP binding"/>
    <property type="evidence" value="ECO:0007669"/>
    <property type="project" value="UniProtKB-KW"/>
</dbReference>
<dbReference type="HOGENOM" id="CLU_000604_1_2_5"/>
<evidence type="ECO:0000259" key="5">
    <source>
        <dbReference type="PROSITE" id="PS50893"/>
    </source>
</evidence>
<name>Q11EP0_CHESB</name>
<evidence type="ECO:0000256" key="4">
    <source>
        <dbReference type="ARBA" id="ARBA00022840"/>
    </source>
</evidence>
<dbReference type="OrthoDB" id="9778870at2"/>
<dbReference type="PANTHER" id="PTHR46743">
    <property type="entry name" value="TEICHOIC ACIDS EXPORT ATP-BINDING PROTEIN TAGH"/>
    <property type="match status" value="1"/>
</dbReference>
<keyword evidence="3" id="KW-0547">Nucleotide-binding</keyword>
<evidence type="ECO:0000256" key="3">
    <source>
        <dbReference type="ARBA" id="ARBA00022741"/>
    </source>
</evidence>
<evidence type="ECO:0000256" key="1">
    <source>
        <dbReference type="ARBA" id="ARBA00005417"/>
    </source>
</evidence>
<dbReference type="KEGG" id="mes:Meso_2758"/>
<dbReference type="Gene3D" id="3.40.50.300">
    <property type="entry name" value="P-loop containing nucleotide triphosphate hydrolases"/>
    <property type="match status" value="1"/>
</dbReference>